<evidence type="ECO:0008006" key="7">
    <source>
        <dbReference type="Google" id="ProtNLM"/>
    </source>
</evidence>
<dbReference type="InterPro" id="IPR012337">
    <property type="entry name" value="RNaseH-like_sf"/>
</dbReference>
<evidence type="ECO:0000313" key="4">
    <source>
        <dbReference type="EMBL" id="GMN36069.1"/>
    </source>
</evidence>
<feature type="domain" description="Ribonuclease H1 N-terminal" evidence="2">
    <location>
        <begin position="98"/>
        <end position="120"/>
    </location>
</feature>
<dbReference type="GO" id="GO:0004523">
    <property type="term" value="F:RNA-DNA hybrid ribonuclease activity"/>
    <property type="evidence" value="ECO:0007669"/>
    <property type="project" value="InterPro"/>
</dbReference>
<keyword evidence="6" id="KW-1185">Reference proteome</keyword>
<dbReference type="Gene3D" id="3.30.420.10">
    <property type="entry name" value="Ribonuclease H-like superfamily/Ribonuclease H"/>
    <property type="match status" value="1"/>
</dbReference>
<evidence type="ECO:0000256" key="1">
    <source>
        <dbReference type="SAM" id="MobiDB-lite"/>
    </source>
</evidence>
<dbReference type="Pfam" id="PF01693">
    <property type="entry name" value="Cauli_VI"/>
    <property type="match status" value="1"/>
</dbReference>
<evidence type="ECO:0000313" key="6">
    <source>
        <dbReference type="Proteomes" id="UP001187192"/>
    </source>
</evidence>
<evidence type="ECO:0000259" key="2">
    <source>
        <dbReference type="Pfam" id="PF01693"/>
    </source>
</evidence>
<feature type="compositionally biased region" description="Basic and acidic residues" evidence="1">
    <location>
        <begin position="81"/>
        <end position="93"/>
    </location>
</feature>
<dbReference type="PANTHER" id="PTHR33639">
    <property type="entry name" value="THIOL-DISULFIDE OXIDOREDUCTASE DCC"/>
    <property type="match status" value="1"/>
</dbReference>
<dbReference type="AlphaFoldDB" id="A0AA87ZGX6"/>
<feature type="region of interest" description="Disordered" evidence="1">
    <location>
        <begin position="69"/>
        <end position="93"/>
    </location>
</feature>
<protein>
    <recommendedName>
        <fullName evidence="7">RNase H type-1 domain-containing protein</fullName>
    </recommendedName>
</protein>
<sequence length="313" mass="34120">MNCLSQISSRLEAFFRSSSSQFRAQTSLYGSYACSWTRTISYSPPRIAVPNQNSALTRFGVRLYSAKVGKSGGSVSRSRRKSEPEPAMEKEKQPKEAFYVVRKGDVVGVYKSLNDCQAQVGSSICDPPVSVFKGNCLPKETEEYLTSRGLKDAVYSIRAEDINESLFGPLVQCALQVKHEGIGSISVTTDSSQKHAKFDHFDMGQLSSASSMAGHLNCALKRSCILKFDGASKGNPGKAGAGAVLLADDGSLVQGLWKVKNENIAKLYKEVKKLKDKFRSFEINHVLRNLNSEADKQANLAVSLADGEILVES</sequence>
<comment type="caution">
    <text evidence="5">The sequence shown here is derived from an EMBL/GenBank/DDBJ whole genome shotgun (WGS) entry which is preliminary data.</text>
</comment>
<accession>A0AA87ZGX6</accession>
<dbReference type="Proteomes" id="UP001187192">
    <property type="component" value="Unassembled WGS sequence"/>
</dbReference>
<dbReference type="InterPro" id="IPR052927">
    <property type="entry name" value="DCC_oxidoreductase"/>
</dbReference>
<evidence type="ECO:0000313" key="5">
    <source>
        <dbReference type="EMBL" id="GMN36078.1"/>
    </source>
</evidence>
<dbReference type="PANTHER" id="PTHR33639:SF3">
    <property type="entry name" value="RIBONUCLEASE H1 N-TERMINAL DOMAIN-CONTAINING PROTEIN"/>
    <property type="match status" value="1"/>
</dbReference>
<dbReference type="InterPro" id="IPR037056">
    <property type="entry name" value="RNase_H1_N_sf"/>
</dbReference>
<gene>
    <name evidence="4" type="ORF">TIFTF001_042358</name>
    <name evidence="5" type="ORF">TIFTF001_042359</name>
</gene>
<dbReference type="Gene3D" id="3.40.970.10">
    <property type="entry name" value="Ribonuclease H1, N-terminal domain"/>
    <property type="match status" value="1"/>
</dbReference>
<dbReference type="InterPro" id="IPR002156">
    <property type="entry name" value="RNaseH_domain"/>
</dbReference>
<feature type="domain" description="RNase H type-1" evidence="3">
    <location>
        <begin position="252"/>
        <end position="300"/>
    </location>
</feature>
<reference evidence="5" key="1">
    <citation type="submission" date="2023-07" db="EMBL/GenBank/DDBJ databases">
        <title>draft genome sequence of fig (Ficus carica).</title>
        <authorList>
            <person name="Takahashi T."/>
            <person name="Nishimura K."/>
        </authorList>
    </citation>
    <scope>NUCLEOTIDE SEQUENCE</scope>
</reference>
<dbReference type="EMBL" id="BTGU01002261">
    <property type="protein sequence ID" value="GMN36069.1"/>
    <property type="molecule type" value="Genomic_DNA"/>
</dbReference>
<proteinExistence type="predicted"/>
<dbReference type="SUPFAM" id="SSF53098">
    <property type="entry name" value="Ribonuclease H-like"/>
    <property type="match status" value="1"/>
</dbReference>
<dbReference type="InterPro" id="IPR011320">
    <property type="entry name" value="RNase_H1_N"/>
</dbReference>
<dbReference type="GO" id="GO:0003676">
    <property type="term" value="F:nucleic acid binding"/>
    <property type="evidence" value="ECO:0007669"/>
    <property type="project" value="InterPro"/>
</dbReference>
<dbReference type="Pfam" id="PF13456">
    <property type="entry name" value="RVT_3"/>
    <property type="match status" value="1"/>
</dbReference>
<dbReference type="EMBL" id="BTGU01002262">
    <property type="protein sequence ID" value="GMN36078.1"/>
    <property type="molecule type" value="Genomic_DNA"/>
</dbReference>
<dbReference type="InterPro" id="IPR036397">
    <property type="entry name" value="RNaseH_sf"/>
</dbReference>
<evidence type="ECO:0000259" key="3">
    <source>
        <dbReference type="Pfam" id="PF13456"/>
    </source>
</evidence>
<organism evidence="5 6">
    <name type="scientific">Ficus carica</name>
    <name type="common">Common fig</name>
    <dbReference type="NCBI Taxonomy" id="3494"/>
    <lineage>
        <taxon>Eukaryota</taxon>
        <taxon>Viridiplantae</taxon>
        <taxon>Streptophyta</taxon>
        <taxon>Embryophyta</taxon>
        <taxon>Tracheophyta</taxon>
        <taxon>Spermatophyta</taxon>
        <taxon>Magnoliopsida</taxon>
        <taxon>eudicotyledons</taxon>
        <taxon>Gunneridae</taxon>
        <taxon>Pentapetalae</taxon>
        <taxon>rosids</taxon>
        <taxon>fabids</taxon>
        <taxon>Rosales</taxon>
        <taxon>Moraceae</taxon>
        <taxon>Ficeae</taxon>
        <taxon>Ficus</taxon>
    </lineage>
</organism>
<name>A0AA87ZGX6_FICCA</name>